<dbReference type="AlphaFoldDB" id="A0A5C5VBZ7"/>
<gene>
    <name evidence="1" type="ORF">KOR34_04230</name>
</gene>
<organism evidence="1 2">
    <name type="scientific">Posidoniimonas corsicana</name>
    <dbReference type="NCBI Taxonomy" id="1938618"/>
    <lineage>
        <taxon>Bacteria</taxon>
        <taxon>Pseudomonadati</taxon>
        <taxon>Planctomycetota</taxon>
        <taxon>Planctomycetia</taxon>
        <taxon>Pirellulales</taxon>
        <taxon>Lacipirellulaceae</taxon>
        <taxon>Posidoniimonas</taxon>
    </lineage>
</organism>
<accession>A0A5C5VBZ7</accession>
<dbReference type="PANTHER" id="PTHR37816">
    <property type="entry name" value="YALI0E33011P"/>
    <property type="match status" value="1"/>
</dbReference>
<proteinExistence type="predicted"/>
<dbReference type="Gene3D" id="3.40.50.300">
    <property type="entry name" value="P-loop containing nucleotide triphosphate hydrolases"/>
    <property type="match status" value="1"/>
</dbReference>
<evidence type="ECO:0000313" key="2">
    <source>
        <dbReference type="Proteomes" id="UP000316714"/>
    </source>
</evidence>
<sequence>MLVIGNSAAGKSTLARRLARAVGGPHIELDALHWGPNWQPREDFARSVDEASRGPRWVADGNYSSVRQALWPRATTVVWLNYSLPRTFWRGLRRTAHRWLTRQELWSGNRESIRTTLFSRDSILWWILATHANRRREFASLRATSEFSQLTWIEFTSPRLAEEWLGALEASCG</sequence>
<evidence type="ECO:0000313" key="1">
    <source>
        <dbReference type="EMBL" id="TWT35530.1"/>
    </source>
</evidence>
<dbReference type="InterPro" id="IPR027417">
    <property type="entry name" value="P-loop_NTPase"/>
</dbReference>
<dbReference type="SUPFAM" id="SSF52540">
    <property type="entry name" value="P-loop containing nucleoside triphosphate hydrolases"/>
    <property type="match status" value="1"/>
</dbReference>
<keyword evidence="2" id="KW-1185">Reference proteome</keyword>
<dbReference type="InterPro" id="IPR052922">
    <property type="entry name" value="Cytidylate_Kinase-2"/>
</dbReference>
<dbReference type="EMBL" id="SIHJ01000001">
    <property type="protein sequence ID" value="TWT35530.1"/>
    <property type="molecule type" value="Genomic_DNA"/>
</dbReference>
<protein>
    <submittedName>
        <fullName evidence="1">Topology modulation protein</fullName>
    </submittedName>
</protein>
<reference evidence="1 2" key="1">
    <citation type="submission" date="2019-02" db="EMBL/GenBank/DDBJ databases">
        <title>Deep-cultivation of Planctomycetes and their phenomic and genomic characterization uncovers novel biology.</title>
        <authorList>
            <person name="Wiegand S."/>
            <person name="Jogler M."/>
            <person name="Boedeker C."/>
            <person name="Pinto D."/>
            <person name="Vollmers J."/>
            <person name="Rivas-Marin E."/>
            <person name="Kohn T."/>
            <person name="Peeters S.H."/>
            <person name="Heuer A."/>
            <person name="Rast P."/>
            <person name="Oberbeckmann S."/>
            <person name="Bunk B."/>
            <person name="Jeske O."/>
            <person name="Meyerdierks A."/>
            <person name="Storesund J.E."/>
            <person name="Kallscheuer N."/>
            <person name="Luecker S."/>
            <person name="Lage O.M."/>
            <person name="Pohl T."/>
            <person name="Merkel B.J."/>
            <person name="Hornburger P."/>
            <person name="Mueller R.-W."/>
            <person name="Bruemmer F."/>
            <person name="Labrenz M."/>
            <person name="Spormann A.M."/>
            <person name="Op Den Camp H."/>
            <person name="Overmann J."/>
            <person name="Amann R."/>
            <person name="Jetten M.S.M."/>
            <person name="Mascher T."/>
            <person name="Medema M.H."/>
            <person name="Devos D.P."/>
            <person name="Kaster A.-K."/>
            <person name="Ovreas L."/>
            <person name="Rohde M."/>
            <person name="Galperin M.Y."/>
            <person name="Jogler C."/>
        </authorList>
    </citation>
    <scope>NUCLEOTIDE SEQUENCE [LARGE SCALE GENOMIC DNA]</scope>
    <source>
        <strain evidence="1 2">KOR34</strain>
    </source>
</reference>
<dbReference type="PANTHER" id="PTHR37816:SF1">
    <property type="entry name" value="TOXIN"/>
    <property type="match status" value="1"/>
</dbReference>
<comment type="caution">
    <text evidence="1">The sequence shown here is derived from an EMBL/GenBank/DDBJ whole genome shotgun (WGS) entry which is preliminary data.</text>
</comment>
<name>A0A5C5VBZ7_9BACT</name>
<dbReference type="Proteomes" id="UP000316714">
    <property type="component" value="Unassembled WGS sequence"/>
</dbReference>